<dbReference type="InterPro" id="IPR011032">
    <property type="entry name" value="GroES-like_sf"/>
</dbReference>
<dbReference type="EMBL" id="JAVIKH010000027">
    <property type="protein sequence ID" value="MDX8337272.1"/>
    <property type="molecule type" value="Genomic_DNA"/>
</dbReference>
<dbReference type="CDD" id="cd00320">
    <property type="entry name" value="cpn10"/>
    <property type="match status" value="1"/>
</dbReference>
<evidence type="ECO:0000256" key="1">
    <source>
        <dbReference type="ARBA" id="ARBA00006975"/>
    </source>
</evidence>
<comment type="caution">
    <text evidence="4">The sequence shown here is derived from an EMBL/GenBank/DDBJ whole genome shotgun (WGS) entry which is preliminary data.</text>
</comment>
<dbReference type="Proteomes" id="UP001279681">
    <property type="component" value="Unassembled WGS sequence"/>
</dbReference>
<evidence type="ECO:0000256" key="3">
    <source>
        <dbReference type="RuleBase" id="RU000535"/>
    </source>
</evidence>
<keyword evidence="2 3" id="KW-0143">Chaperone</keyword>
<name>A0ABU4WCM7_9FUSO</name>
<dbReference type="RefSeq" id="WP_320314621.1">
    <property type="nucleotide sequence ID" value="NZ_JAVIKH010000027.1"/>
</dbReference>
<comment type="function">
    <text evidence="3">Together with the chaperonin GroEL, plays an essential role in assisting protein folding. The GroEL-GroES system forms a nano-cage that allows encapsulation of the non-native substrate proteins and provides a physical environment optimized to promote and accelerate protein folding. GroES binds to the apical surface of the GroEL ring, thereby capping the opening of the GroEL channel.</text>
</comment>
<proteinExistence type="inferred from homology"/>
<dbReference type="PRINTS" id="PR00297">
    <property type="entry name" value="CHAPERONIN10"/>
</dbReference>
<accession>A0ABU4WCM7</accession>
<keyword evidence="5" id="KW-1185">Reference proteome</keyword>
<dbReference type="InterPro" id="IPR037124">
    <property type="entry name" value="Chaperonin_GroES_sf"/>
</dbReference>
<organism evidence="4 5">
    <name type="scientific">Candidatus Cetobacterium colombiensis</name>
    <dbReference type="NCBI Taxonomy" id="3073100"/>
    <lineage>
        <taxon>Bacteria</taxon>
        <taxon>Fusobacteriati</taxon>
        <taxon>Fusobacteriota</taxon>
        <taxon>Fusobacteriia</taxon>
        <taxon>Fusobacteriales</taxon>
        <taxon>Fusobacteriaceae</taxon>
        <taxon>Cetobacterium</taxon>
    </lineage>
</organism>
<gene>
    <name evidence="4" type="ORF">RFV38_12335</name>
</gene>
<evidence type="ECO:0000313" key="5">
    <source>
        <dbReference type="Proteomes" id="UP001279681"/>
    </source>
</evidence>
<reference evidence="5" key="1">
    <citation type="submission" date="2023-07" db="EMBL/GenBank/DDBJ databases">
        <authorList>
            <person name="Colorado M.A."/>
            <person name="Villamil L.M."/>
            <person name="Melo J.F."/>
            <person name="Rodriguez J.A."/>
            <person name="Ruiz R.Y."/>
        </authorList>
    </citation>
    <scope>NUCLEOTIDE SEQUENCE [LARGE SCALE GENOMIC DNA]</scope>
    <source>
        <strain evidence="5">C33</strain>
    </source>
</reference>
<protein>
    <recommendedName>
        <fullName evidence="3">10 kDa chaperonin</fullName>
    </recommendedName>
</protein>
<dbReference type="SMART" id="SM00883">
    <property type="entry name" value="Cpn10"/>
    <property type="match status" value="1"/>
</dbReference>
<sequence length="86" mass="9858">MLRPIGQRVIIKKNDLEKKSNNGIILISNHNEKIGIGIVKNISKDLENKELSIGDIIYFNNKSGVEIQYKNETYIVLEIEDIYAIK</sequence>
<dbReference type="InterPro" id="IPR020818">
    <property type="entry name" value="Chaperonin_GroES"/>
</dbReference>
<evidence type="ECO:0000313" key="4">
    <source>
        <dbReference type="EMBL" id="MDX8337272.1"/>
    </source>
</evidence>
<evidence type="ECO:0000256" key="2">
    <source>
        <dbReference type="ARBA" id="ARBA00023186"/>
    </source>
</evidence>
<dbReference type="Gene3D" id="2.30.33.40">
    <property type="entry name" value="GroES chaperonin"/>
    <property type="match status" value="1"/>
</dbReference>
<comment type="similarity">
    <text evidence="1 3">Belongs to the GroES chaperonin family.</text>
</comment>
<dbReference type="SUPFAM" id="SSF50129">
    <property type="entry name" value="GroES-like"/>
    <property type="match status" value="1"/>
</dbReference>
<comment type="subunit">
    <text evidence="3">Heptamer of 7 subunits arranged in a ring.</text>
</comment>
<dbReference type="Pfam" id="PF00166">
    <property type="entry name" value="Cpn10"/>
    <property type="match status" value="1"/>
</dbReference>